<comment type="similarity">
    <text evidence="1">Belongs to the GDA1/CD39 NTPase family.</text>
</comment>
<dbReference type="Pfam" id="PF01150">
    <property type="entry name" value="GDA1_CD39"/>
    <property type="match status" value="1"/>
</dbReference>
<keyword evidence="4" id="KW-1185">Reference proteome</keyword>
<dbReference type="PANTHER" id="PTHR11782:SF3">
    <property type="entry name" value="APYRASE 6-RELATED"/>
    <property type="match status" value="1"/>
</dbReference>
<dbReference type="Proteomes" id="UP001604336">
    <property type="component" value="Unassembled WGS sequence"/>
</dbReference>
<dbReference type="PANTHER" id="PTHR11782">
    <property type="entry name" value="ADENOSINE/GUANOSINE DIPHOSPHATASE"/>
    <property type="match status" value="1"/>
</dbReference>
<evidence type="ECO:0000256" key="2">
    <source>
        <dbReference type="ARBA" id="ARBA00022801"/>
    </source>
</evidence>
<keyword evidence="2" id="KW-0378">Hydrolase</keyword>
<organism evidence="3 4">
    <name type="scientific">Abeliophyllum distichum</name>
    <dbReference type="NCBI Taxonomy" id="126358"/>
    <lineage>
        <taxon>Eukaryota</taxon>
        <taxon>Viridiplantae</taxon>
        <taxon>Streptophyta</taxon>
        <taxon>Embryophyta</taxon>
        <taxon>Tracheophyta</taxon>
        <taxon>Spermatophyta</taxon>
        <taxon>Magnoliopsida</taxon>
        <taxon>eudicotyledons</taxon>
        <taxon>Gunneridae</taxon>
        <taxon>Pentapetalae</taxon>
        <taxon>asterids</taxon>
        <taxon>lamiids</taxon>
        <taxon>Lamiales</taxon>
        <taxon>Oleaceae</taxon>
        <taxon>Forsythieae</taxon>
        <taxon>Abeliophyllum</taxon>
    </lineage>
</organism>
<comment type="caution">
    <text evidence="3">The sequence shown here is derived from an EMBL/GenBank/DDBJ whole genome shotgun (WGS) entry which is preliminary data.</text>
</comment>
<accession>A0ABD1SYY7</accession>
<dbReference type="AlphaFoldDB" id="A0ABD1SYY7"/>
<dbReference type="EMBL" id="JBFOLK010000006">
    <property type="protein sequence ID" value="KAL2505633.1"/>
    <property type="molecule type" value="Genomic_DNA"/>
</dbReference>
<evidence type="ECO:0000313" key="3">
    <source>
        <dbReference type="EMBL" id="KAL2505633.1"/>
    </source>
</evidence>
<proteinExistence type="inferred from homology"/>
<gene>
    <name evidence="3" type="ORF">Adt_21254</name>
</gene>
<dbReference type="InterPro" id="IPR000407">
    <property type="entry name" value="GDA1_CD39_NTPase"/>
</dbReference>
<evidence type="ECO:0000313" key="4">
    <source>
        <dbReference type="Proteomes" id="UP001604336"/>
    </source>
</evidence>
<dbReference type="GO" id="GO:0016787">
    <property type="term" value="F:hydrolase activity"/>
    <property type="evidence" value="ECO:0007669"/>
    <property type="project" value="UniProtKB-KW"/>
</dbReference>
<protein>
    <submittedName>
        <fullName evidence="3">Apyrase 5</fullName>
    </submittedName>
</protein>
<reference evidence="4" key="1">
    <citation type="submission" date="2024-07" db="EMBL/GenBank/DDBJ databases">
        <title>Two chromosome-level genome assemblies of Korean endemic species Abeliophyllum distichum and Forsythia ovata (Oleaceae).</title>
        <authorList>
            <person name="Jang H."/>
        </authorList>
    </citation>
    <scope>NUCLEOTIDE SEQUENCE [LARGE SCALE GENOMIC DNA]</scope>
</reference>
<name>A0ABD1SYY7_9LAMI</name>
<evidence type="ECO:0000256" key="1">
    <source>
        <dbReference type="ARBA" id="ARBA00009283"/>
    </source>
</evidence>
<dbReference type="Gene3D" id="3.30.420.40">
    <property type="match status" value="1"/>
</dbReference>
<sequence length="113" mass="12933">MNENLVLDFTEKGLKSMKVSPWLSAHVEEPERAGAAVAELVEFARRNVPKEWWGKTEIRLMASVGMRLLKEGDQERILTVCRRVLRGSGFRFLDIWATVISGRVNALWFLGLF</sequence>